<protein>
    <submittedName>
        <fullName evidence="1">Uncharacterized protein</fullName>
    </submittedName>
</protein>
<proteinExistence type="predicted"/>
<sequence>MSKVSSVAAVGETKSDVLSPSANLVQIDNNWNDPQYSENQFYFLENPDFDVDYNQSSEPEIFNEYHFFNSTIKEQNQKQENINESSKSKLEINSNASLNIIFDQEEQEEKNDLDNKIIYEKNLSNSFNFFSFKSQNLHNYLIPRQNFNNYNSQNNIYSSQNIFINTDFTTKKNRKKRGTGDEALKRHPNDDFHYENKPCYSFLVSLSNDIYRKKCTFDIISRVACIIEELNPSIEKRTRMERRRKSVQLFWFHRNWSKISKMKNKIIEKLKLT</sequence>
<gene>
    <name evidence="1" type="ORF">M9Y10_016464</name>
</gene>
<organism evidence="1 2">
    <name type="scientific">Tritrichomonas musculus</name>
    <dbReference type="NCBI Taxonomy" id="1915356"/>
    <lineage>
        <taxon>Eukaryota</taxon>
        <taxon>Metamonada</taxon>
        <taxon>Parabasalia</taxon>
        <taxon>Tritrichomonadida</taxon>
        <taxon>Tritrichomonadidae</taxon>
        <taxon>Tritrichomonas</taxon>
    </lineage>
</organism>
<comment type="caution">
    <text evidence="1">The sequence shown here is derived from an EMBL/GenBank/DDBJ whole genome shotgun (WGS) entry which is preliminary data.</text>
</comment>
<dbReference type="EMBL" id="JAPFFF010000021">
    <property type="protein sequence ID" value="KAK8853918.1"/>
    <property type="molecule type" value="Genomic_DNA"/>
</dbReference>
<evidence type="ECO:0000313" key="2">
    <source>
        <dbReference type="Proteomes" id="UP001470230"/>
    </source>
</evidence>
<evidence type="ECO:0000313" key="1">
    <source>
        <dbReference type="EMBL" id="KAK8853918.1"/>
    </source>
</evidence>
<name>A0ABR2HXW0_9EUKA</name>
<accession>A0ABR2HXW0</accession>
<reference evidence="1 2" key="1">
    <citation type="submission" date="2024-04" db="EMBL/GenBank/DDBJ databases">
        <title>Tritrichomonas musculus Genome.</title>
        <authorList>
            <person name="Alves-Ferreira E."/>
            <person name="Grigg M."/>
            <person name="Lorenzi H."/>
            <person name="Galac M."/>
        </authorList>
    </citation>
    <scope>NUCLEOTIDE SEQUENCE [LARGE SCALE GENOMIC DNA]</scope>
    <source>
        <strain evidence="1 2">EAF2021</strain>
    </source>
</reference>
<dbReference type="Proteomes" id="UP001470230">
    <property type="component" value="Unassembled WGS sequence"/>
</dbReference>
<keyword evidence="2" id="KW-1185">Reference proteome</keyword>